<dbReference type="SUPFAM" id="SSF49464">
    <property type="entry name" value="Carboxypeptidase regulatory domain-like"/>
    <property type="match status" value="1"/>
</dbReference>
<dbReference type="InterPro" id="IPR008969">
    <property type="entry name" value="CarboxyPept-like_regulatory"/>
</dbReference>
<keyword evidence="3" id="KW-1185">Reference proteome</keyword>
<evidence type="ECO:0000256" key="1">
    <source>
        <dbReference type="SAM" id="SignalP"/>
    </source>
</evidence>
<feature type="chain" id="PRO_5022145881" description="Carboxypeptidase regulatory-like domain-containing protein" evidence="1">
    <location>
        <begin position="25"/>
        <end position="119"/>
    </location>
</feature>
<accession>A0A517N9Y8</accession>
<dbReference type="OrthoDB" id="4484751at2"/>
<dbReference type="AlphaFoldDB" id="A0A517N9Y8"/>
<dbReference type="RefSeq" id="WP_145169504.1">
    <property type="nucleotide sequence ID" value="NZ_CP036525.1"/>
</dbReference>
<keyword evidence="1" id="KW-0732">Signal</keyword>
<organism evidence="2 3">
    <name type="scientific">Rubripirellula lacrimiformis</name>
    <dbReference type="NCBI Taxonomy" id="1930273"/>
    <lineage>
        <taxon>Bacteria</taxon>
        <taxon>Pseudomonadati</taxon>
        <taxon>Planctomycetota</taxon>
        <taxon>Planctomycetia</taxon>
        <taxon>Pirellulales</taxon>
        <taxon>Pirellulaceae</taxon>
        <taxon>Rubripirellula</taxon>
    </lineage>
</organism>
<evidence type="ECO:0008006" key="4">
    <source>
        <dbReference type="Google" id="ProtNLM"/>
    </source>
</evidence>
<name>A0A517N9Y8_9BACT</name>
<sequence length="119" mass="12686" precursor="true">MRHLLLVWTVVSVLVLPSAGCSRACDQVAGIVVDGDGTPLPSATVVLAPRDTMVLESDLITEDCAQDGTFTAYSCANTRDSYFTLTTECSGFQTDVRIVKSGDAGLMIVLKRETRVVDG</sequence>
<dbReference type="EMBL" id="CP036525">
    <property type="protein sequence ID" value="QDT03942.1"/>
    <property type="molecule type" value="Genomic_DNA"/>
</dbReference>
<proteinExistence type="predicted"/>
<dbReference type="KEGG" id="rlc:K227x_23280"/>
<evidence type="ECO:0000313" key="3">
    <source>
        <dbReference type="Proteomes" id="UP000318538"/>
    </source>
</evidence>
<feature type="signal peptide" evidence="1">
    <location>
        <begin position="1"/>
        <end position="24"/>
    </location>
</feature>
<dbReference type="Proteomes" id="UP000318538">
    <property type="component" value="Chromosome"/>
</dbReference>
<protein>
    <recommendedName>
        <fullName evidence="4">Carboxypeptidase regulatory-like domain-containing protein</fullName>
    </recommendedName>
</protein>
<reference evidence="2 3" key="1">
    <citation type="submission" date="2019-02" db="EMBL/GenBank/DDBJ databases">
        <title>Deep-cultivation of Planctomycetes and their phenomic and genomic characterization uncovers novel biology.</title>
        <authorList>
            <person name="Wiegand S."/>
            <person name="Jogler M."/>
            <person name="Boedeker C."/>
            <person name="Pinto D."/>
            <person name="Vollmers J."/>
            <person name="Rivas-Marin E."/>
            <person name="Kohn T."/>
            <person name="Peeters S.H."/>
            <person name="Heuer A."/>
            <person name="Rast P."/>
            <person name="Oberbeckmann S."/>
            <person name="Bunk B."/>
            <person name="Jeske O."/>
            <person name="Meyerdierks A."/>
            <person name="Storesund J.E."/>
            <person name="Kallscheuer N."/>
            <person name="Luecker S."/>
            <person name="Lage O.M."/>
            <person name="Pohl T."/>
            <person name="Merkel B.J."/>
            <person name="Hornburger P."/>
            <person name="Mueller R.-W."/>
            <person name="Bruemmer F."/>
            <person name="Labrenz M."/>
            <person name="Spormann A.M."/>
            <person name="Op den Camp H."/>
            <person name="Overmann J."/>
            <person name="Amann R."/>
            <person name="Jetten M.S.M."/>
            <person name="Mascher T."/>
            <person name="Medema M.H."/>
            <person name="Devos D.P."/>
            <person name="Kaster A.-K."/>
            <person name="Ovreas L."/>
            <person name="Rohde M."/>
            <person name="Galperin M.Y."/>
            <person name="Jogler C."/>
        </authorList>
    </citation>
    <scope>NUCLEOTIDE SEQUENCE [LARGE SCALE GENOMIC DNA]</scope>
    <source>
        <strain evidence="2 3">K22_7</strain>
    </source>
</reference>
<evidence type="ECO:0000313" key="2">
    <source>
        <dbReference type="EMBL" id="QDT03942.1"/>
    </source>
</evidence>
<gene>
    <name evidence="2" type="ORF">K227x_23280</name>
</gene>